<proteinExistence type="predicted"/>
<dbReference type="GeneID" id="118422053"/>
<feature type="transmembrane region" description="Helical" evidence="2">
    <location>
        <begin position="133"/>
        <end position="150"/>
    </location>
</feature>
<feature type="transmembrane region" description="Helical" evidence="2">
    <location>
        <begin position="253"/>
        <end position="274"/>
    </location>
</feature>
<dbReference type="GO" id="GO:0016020">
    <property type="term" value="C:membrane"/>
    <property type="evidence" value="ECO:0000318"/>
    <property type="project" value="GO_Central"/>
</dbReference>
<evidence type="ECO:0000256" key="2">
    <source>
        <dbReference type="SAM" id="Phobius"/>
    </source>
</evidence>
<dbReference type="Gene3D" id="1.10.3730.20">
    <property type="match status" value="1"/>
</dbReference>
<reference evidence="4" key="1">
    <citation type="journal article" date="2020" name="Nat. Ecol. Evol.">
        <title>Deeply conserved synteny resolves early events in vertebrate evolution.</title>
        <authorList>
            <person name="Simakov O."/>
            <person name="Marletaz F."/>
            <person name="Yue J.X."/>
            <person name="O'Connell B."/>
            <person name="Jenkins J."/>
            <person name="Brandt A."/>
            <person name="Calef R."/>
            <person name="Tung C.H."/>
            <person name="Huang T.K."/>
            <person name="Schmutz J."/>
            <person name="Satoh N."/>
            <person name="Yu J.K."/>
            <person name="Putnam N.H."/>
            <person name="Green R.E."/>
            <person name="Rokhsar D.S."/>
        </authorList>
    </citation>
    <scope>NUCLEOTIDE SEQUENCE [LARGE SCALE GENOMIC DNA]</scope>
    <source>
        <strain evidence="4">S238N-H82</strain>
    </source>
</reference>
<name>A0A9J7LP90_BRAFL</name>
<feature type="transmembrane region" description="Helical" evidence="2">
    <location>
        <begin position="221"/>
        <end position="241"/>
    </location>
</feature>
<gene>
    <name evidence="5" type="primary">LOC118422053</name>
</gene>
<dbReference type="InterPro" id="IPR037185">
    <property type="entry name" value="EmrE-like"/>
</dbReference>
<dbReference type="RefSeq" id="XP_035685455.1">
    <property type="nucleotide sequence ID" value="XM_035829562.1"/>
</dbReference>
<feature type="transmembrane region" description="Helical" evidence="2">
    <location>
        <begin position="307"/>
        <end position="329"/>
    </location>
</feature>
<evidence type="ECO:0000256" key="1">
    <source>
        <dbReference type="SAM" id="MobiDB-lite"/>
    </source>
</evidence>
<feature type="domain" description="EamA" evidence="3">
    <location>
        <begin position="38"/>
        <end position="172"/>
    </location>
</feature>
<feature type="domain" description="EamA" evidence="3">
    <location>
        <begin position="192"/>
        <end position="323"/>
    </location>
</feature>
<evidence type="ECO:0000313" key="5">
    <source>
        <dbReference type="RefSeq" id="XP_035685455.1"/>
    </source>
</evidence>
<feature type="transmembrane region" description="Helical" evidence="2">
    <location>
        <begin position="72"/>
        <end position="89"/>
    </location>
</feature>
<dbReference type="Pfam" id="PF00892">
    <property type="entry name" value="EamA"/>
    <property type="match status" value="2"/>
</dbReference>
<keyword evidence="4" id="KW-1185">Reference proteome</keyword>
<feature type="region of interest" description="Disordered" evidence="1">
    <location>
        <begin position="1"/>
        <end position="25"/>
    </location>
</feature>
<keyword evidence="2" id="KW-0472">Membrane</keyword>
<dbReference type="AlphaFoldDB" id="A0A9J7LP90"/>
<accession>A0A9J7LP90</accession>
<feature type="transmembrane region" description="Helical" evidence="2">
    <location>
        <begin position="281"/>
        <end position="301"/>
    </location>
</feature>
<protein>
    <submittedName>
        <fullName evidence="5">Uncharacterized protein LOC118422053</fullName>
    </submittedName>
</protein>
<dbReference type="InterPro" id="IPR000620">
    <property type="entry name" value="EamA_dom"/>
</dbReference>
<sequence length="359" mass="38790">MAPSGDSEDTKKLDGRPQDGDHAEDKNTGCCPWFKNHLGVAACLAHGLIYGVVPATSRYVQDRGYTAFQLNLFNDLLIVIAVLCVAAYHRPNLVPTSREQAFRLVCQGAGRFVGILCQFSAYRYAPPATAETVISPSTIILVAILSCIFIKEMPTRATMFGSLWCLAGIALLGYSGITNEGPSTGDTHNVGLGMGLAFATALLFSMLYVNDKILLESTSKTMILTYTYSMATVLSGLFTILTSQTWYLEPTPAAVLFANCASRGTAVVLMYIGLKLVEINAAMALAQADAFSSFGLQWAILGLPPTIFDGFGVTCILIGMISICVWEALVQRKKDKHGKLMKQLDFNVPPSDNDVKTLK</sequence>
<dbReference type="PANTHER" id="PTHR22911:SF137">
    <property type="entry name" value="SOLUTE CARRIER FAMILY 35 MEMBER G2-RELATED"/>
    <property type="match status" value="1"/>
</dbReference>
<keyword evidence="2" id="KW-0812">Transmembrane</keyword>
<organism evidence="4 5">
    <name type="scientific">Branchiostoma floridae</name>
    <name type="common">Florida lancelet</name>
    <name type="synonym">Amphioxus</name>
    <dbReference type="NCBI Taxonomy" id="7739"/>
    <lineage>
        <taxon>Eukaryota</taxon>
        <taxon>Metazoa</taxon>
        <taxon>Chordata</taxon>
        <taxon>Cephalochordata</taxon>
        <taxon>Leptocardii</taxon>
        <taxon>Amphioxiformes</taxon>
        <taxon>Branchiostomatidae</taxon>
        <taxon>Branchiostoma</taxon>
    </lineage>
</organism>
<dbReference type="KEGG" id="bfo:118422053"/>
<feature type="compositionally biased region" description="Basic and acidic residues" evidence="1">
    <location>
        <begin position="8"/>
        <end position="25"/>
    </location>
</feature>
<dbReference type="Proteomes" id="UP000001554">
    <property type="component" value="Chromosome 1"/>
</dbReference>
<evidence type="ECO:0000313" key="4">
    <source>
        <dbReference type="Proteomes" id="UP000001554"/>
    </source>
</evidence>
<dbReference type="OrthoDB" id="9983525at2759"/>
<feature type="transmembrane region" description="Helical" evidence="2">
    <location>
        <begin position="189"/>
        <end position="209"/>
    </location>
</feature>
<reference evidence="5" key="2">
    <citation type="submission" date="2025-08" db="UniProtKB">
        <authorList>
            <consortium name="RefSeq"/>
        </authorList>
    </citation>
    <scope>IDENTIFICATION</scope>
    <source>
        <strain evidence="5">S238N-H82</strain>
        <tissue evidence="5">Testes</tissue>
    </source>
</reference>
<dbReference type="SUPFAM" id="SSF103481">
    <property type="entry name" value="Multidrug resistance efflux transporter EmrE"/>
    <property type="match status" value="1"/>
</dbReference>
<keyword evidence="2" id="KW-1133">Transmembrane helix</keyword>
<evidence type="ECO:0000259" key="3">
    <source>
        <dbReference type="Pfam" id="PF00892"/>
    </source>
</evidence>
<feature type="transmembrane region" description="Helical" evidence="2">
    <location>
        <begin position="157"/>
        <end position="177"/>
    </location>
</feature>
<dbReference type="PANTHER" id="PTHR22911">
    <property type="entry name" value="ACYL-MALONYL CONDENSING ENZYME-RELATED"/>
    <property type="match status" value="1"/>
</dbReference>